<organism evidence="1">
    <name type="scientific">candidate division TA06 bacterium ADurb.Bin131</name>
    <dbReference type="NCBI Taxonomy" id="1852827"/>
    <lineage>
        <taxon>Bacteria</taxon>
        <taxon>Bacteria division TA06</taxon>
    </lineage>
</organism>
<proteinExistence type="predicted"/>
<comment type="caution">
    <text evidence="1">The sequence shown here is derived from an EMBL/GenBank/DDBJ whole genome shotgun (WGS) entry which is preliminary data.</text>
</comment>
<dbReference type="AlphaFoldDB" id="A0A1V6CFJ2"/>
<sequence>MKKVLILAAAVFVILAINISTVRADTRYETGMFVGQAALIEADTKVFSTANFDTKPITTLKRGTIVTILSMKNPIPNHSTISRWRSGFFRTEYF</sequence>
<protein>
    <submittedName>
        <fullName evidence="1">Uncharacterized protein</fullName>
    </submittedName>
</protein>
<dbReference type="EMBL" id="MWDQ01000002">
    <property type="protein sequence ID" value="OQB75660.1"/>
    <property type="molecule type" value="Genomic_DNA"/>
</dbReference>
<name>A0A1V6CFJ2_UNCT6</name>
<accession>A0A1V6CFJ2</accession>
<dbReference type="Proteomes" id="UP000485562">
    <property type="component" value="Unassembled WGS sequence"/>
</dbReference>
<gene>
    <name evidence="1" type="ORF">BWX89_00007</name>
</gene>
<evidence type="ECO:0000313" key="1">
    <source>
        <dbReference type="EMBL" id="OQB75660.1"/>
    </source>
</evidence>
<reference evidence="1" key="1">
    <citation type="submission" date="2017-02" db="EMBL/GenBank/DDBJ databases">
        <title>Delving into the versatile metabolic prowess of the omnipresent phylum Bacteroidetes.</title>
        <authorList>
            <person name="Nobu M.K."/>
            <person name="Mei R."/>
            <person name="Narihiro T."/>
            <person name="Kuroda K."/>
            <person name="Liu W.-T."/>
        </authorList>
    </citation>
    <scope>NUCLEOTIDE SEQUENCE</scope>
    <source>
        <strain evidence="1">ADurb.Bin131</strain>
    </source>
</reference>